<dbReference type="SUPFAM" id="SSF53720">
    <property type="entry name" value="ALDH-like"/>
    <property type="match status" value="1"/>
</dbReference>
<comment type="similarity">
    <text evidence="1 5">Belongs to the aldehyde dehydrogenase family.</text>
</comment>
<dbReference type="PROSITE" id="PS00687">
    <property type="entry name" value="ALDEHYDE_DEHYDR_GLU"/>
    <property type="match status" value="1"/>
</dbReference>
<dbReference type="InterPro" id="IPR016161">
    <property type="entry name" value="Ald_DH/histidinol_DH"/>
</dbReference>
<keyword evidence="2 5" id="KW-0560">Oxidoreductase</keyword>
<evidence type="ECO:0000256" key="4">
    <source>
        <dbReference type="PROSITE-ProRule" id="PRU10007"/>
    </source>
</evidence>
<evidence type="ECO:0000256" key="2">
    <source>
        <dbReference type="ARBA" id="ARBA00023002"/>
    </source>
</evidence>
<accession>A0A2P8IG31</accession>
<dbReference type="InterPro" id="IPR011985">
    <property type="entry name" value="DH_HpaE"/>
</dbReference>
<dbReference type="InterPro" id="IPR016162">
    <property type="entry name" value="Ald_DH_N"/>
</dbReference>
<dbReference type="EMBL" id="PYAX01000002">
    <property type="protein sequence ID" value="PSL57428.1"/>
    <property type="molecule type" value="Genomic_DNA"/>
</dbReference>
<proteinExistence type="inferred from homology"/>
<sequence length="494" mass="52407">MNIPTELLHHIDGKDVPSASGATFGVSDPVTDTEYGRVAAGDAADVDLAVAAARRAFTEGPWPRLSLRERARVLVRIADAIEARSDRLAELETFDTGLPITQAKGQAHRAAENFRYFADVIVAGHEDAFLVGDRQVNYAIRQPAGVAGLITPWNTPFMLETWKLAPSLAAGCAVVLKPAEWSPLSASLLPGIMAEAGVPDGVFNLVHGIGEEAGAALVAHPDVPRLSFTGESGTGQIIMRTAAQHLKEVSMELGGKSPCVVFADADFDRAVDAAVFGVFSLNGERCTASSRVLVQREVYDAFVSALAARAAAVRVGLPSDPETEVGALIHPEHHARVLEYVEVGKREARLVAGGGRPAHLPTGNFLAPTVFADVPVDARVFQEEIFGPVVCVTPFDTEEEAVALANATRYGLAAYVWTADLARGHRVARAVQSGMVWVNSHNVRDLRTPFGGIKASGVGREGGAHSIDFYSDLRAVHVAVGDLAPPRFGAVDRA</sequence>
<dbReference type="InterPro" id="IPR016160">
    <property type="entry name" value="Ald_DH_CS_CYS"/>
</dbReference>
<gene>
    <name evidence="7" type="ORF">B0I31_102407</name>
</gene>
<dbReference type="Gene3D" id="3.40.309.10">
    <property type="entry name" value="Aldehyde Dehydrogenase, Chain A, domain 2"/>
    <property type="match status" value="1"/>
</dbReference>
<organism evidence="7 8">
    <name type="scientific">Saccharothrix carnea</name>
    <dbReference type="NCBI Taxonomy" id="1280637"/>
    <lineage>
        <taxon>Bacteria</taxon>
        <taxon>Bacillati</taxon>
        <taxon>Actinomycetota</taxon>
        <taxon>Actinomycetes</taxon>
        <taxon>Pseudonocardiales</taxon>
        <taxon>Pseudonocardiaceae</taxon>
        <taxon>Saccharothrix</taxon>
    </lineage>
</organism>
<dbReference type="RefSeq" id="WP_106614370.1">
    <property type="nucleotide sequence ID" value="NZ_PYAX01000002.1"/>
</dbReference>
<protein>
    <submittedName>
        <fullName evidence="7">5-carboxymethyl-2-hydroxymuconic-semialdehyde dehydrogenase</fullName>
    </submittedName>
</protein>
<dbReference type="Gene3D" id="3.40.605.10">
    <property type="entry name" value="Aldehyde Dehydrogenase, Chain A, domain 1"/>
    <property type="match status" value="1"/>
</dbReference>
<dbReference type="PROSITE" id="PS00070">
    <property type="entry name" value="ALDEHYDE_DEHYDR_CYS"/>
    <property type="match status" value="1"/>
</dbReference>
<dbReference type="Proteomes" id="UP000241118">
    <property type="component" value="Unassembled WGS sequence"/>
</dbReference>
<dbReference type="PANTHER" id="PTHR43720:SF2">
    <property type="entry name" value="2-AMINOMUCONIC SEMIALDEHYDE DEHYDROGENASE"/>
    <property type="match status" value="1"/>
</dbReference>
<evidence type="ECO:0000256" key="3">
    <source>
        <dbReference type="ARBA" id="ARBA00023027"/>
    </source>
</evidence>
<dbReference type="GO" id="GO:1901023">
    <property type="term" value="P:4-hydroxyphenylacetate catabolic process"/>
    <property type="evidence" value="ECO:0007669"/>
    <property type="project" value="InterPro"/>
</dbReference>
<feature type="active site" evidence="4">
    <location>
        <position position="252"/>
    </location>
</feature>
<dbReference type="NCBIfam" id="TIGR02299">
    <property type="entry name" value="HpaE"/>
    <property type="match status" value="1"/>
</dbReference>
<dbReference type="FunFam" id="3.40.605.10:FF:000007">
    <property type="entry name" value="NAD/NADP-dependent betaine aldehyde dehydrogenase"/>
    <property type="match status" value="1"/>
</dbReference>
<evidence type="ECO:0000259" key="6">
    <source>
        <dbReference type="Pfam" id="PF00171"/>
    </source>
</evidence>
<evidence type="ECO:0000256" key="1">
    <source>
        <dbReference type="ARBA" id="ARBA00009986"/>
    </source>
</evidence>
<keyword evidence="3" id="KW-0520">NAD</keyword>
<comment type="caution">
    <text evidence="7">The sequence shown here is derived from an EMBL/GenBank/DDBJ whole genome shotgun (WGS) entry which is preliminary data.</text>
</comment>
<feature type="domain" description="Aldehyde dehydrogenase" evidence="6">
    <location>
        <begin position="19"/>
        <end position="476"/>
    </location>
</feature>
<dbReference type="OrthoDB" id="6882680at2"/>
<keyword evidence="8" id="KW-1185">Reference proteome</keyword>
<dbReference type="AlphaFoldDB" id="A0A2P8IG31"/>
<dbReference type="CDD" id="cd07093">
    <property type="entry name" value="ALDH_F8_HMSADH"/>
    <property type="match status" value="1"/>
</dbReference>
<dbReference type="PANTHER" id="PTHR43720">
    <property type="entry name" value="2-AMINOMUCONIC SEMIALDEHYDE DEHYDROGENASE"/>
    <property type="match status" value="1"/>
</dbReference>
<dbReference type="InterPro" id="IPR029510">
    <property type="entry name" value="Ald_DH_CS_GLU"/>
</dbReference>
<dbReference type="GO" id="GO:0018480">
    <property type="term" value="F:5-carboxymethyl-2-hydroxymuconic-semialdehyde dehydrogenase activity"/>
    <property type="evidence" value="ECO:0007669"/>
    <property type="project" value="InterPro"/>
</dbReference>
<dbReference type="Pfam" id="PF00171">
    <property type="entry name" value="Aldedh"/>
    <property type="match status" value="1"/>
</dbReference>
<reference evidence="7 8" key="1">
    <citation type="submission" date="2018-03" db="EMBL/GenBank/DDBJ databases">
        <title>Genomic Encyclopedia of Type Strains, Phase III (KMG-III): the genomes of soil and plant-associated and newly described type strains.</title>
        <authorList>
            <person name="Whitman W."/>
        </authorList>
    </citation>
    <scope>NUCLEOTIDE SEQUENCE [LARGE SCALE GENOMIC DNA]</scope>
    <source>
        <strain evidence="7 8">CGMCC 4.7097</strain>
    </source>
</reference>
<evidence type="ECO:0000313" key="7">
    <source>
        <dbReference type="EMBL" id="PSL57428.1"/>
    </source>
</evidence>
<dbReference type="FunFam" id="3.40.309.10:FF:000012">
    <property type="entry name" value="Betaine aldehyde dehydrogenase"/>
    <property type="match status" value="1"/>
</dbReference>
<evidence type="ECO:0000313" key="8">
    <source>
        <dbReference type="Proteomes" id="UP000241118"/>
    </source>
</evidence>
<dbReference type="InterPro" id="IPR015590">
    <property type="entry name" value="Aldehyde_DH_dom"/>
</dbReference>
<name>A0A2P8IG31_SACCR</name>
<dbReference type="InterPro" id="IPR016163">
    <property type="entry name" value="Ald_DH_C"/>
</dbReference>
<evidence type="ECO:0000256" key="5">
    <source>
        <dbReference type="RuleBase" id="RU003345"/>
    </source>
</evidence>